<dbReference type="EMBL" id="JANBTX010000231">
    <property type="protein sequence ID" value="KAJ2684142.1"/>
    <property type="molecule type" value="Genomic_DNA"/>
</dbReference>
<feature type="compositionally biased region" description="Low complexity" evidence="1">
    <location>
        <begin position="1700"/>
        <end position="1712"/>
    </location>
</feature>
<feature type="region of interest" description="Disordered" evidence="1">
    <location>
        <begin position="1890"/>
        <end position="2111"/>
    </location>
</feature>
<feature type="region of interest" description="Disordered" evidence="1">
    <location>
        <begin position="950"/>
        <end position="1097"/>
    </location>
</feature>
<feature type="domain" description="SANT" evidence="2">
    <location>
        <begin position="799"/>
        <end position="850"/>
    </location>
</feature>
<protein>
    <submittedName>
        <fullName evidence="3">DNA-binding protein snt1</fullName>
    </submittedName>
</protein>
<organism evidence="3 4">
    <name type="scientific">Coemansia spiralis</name>
    <dbReference type="NCBI Taxonomy" id="417178"/>
    <lineage>
        <taxon>Eukaryota</taxon>
        <taxon>Fungi</taxon>
        <taxon>Fungi incertae sedis</taxon>
        <taxon>Zoopagomycota</taxon>
        <taxon>Kickxellomycotina</taxon>
        <taxon>Kickxellomycetes</taxon>
        <taxon>Kickxellales</taxon>
        <taxon>Kickxellaceae</taxon>
        <taxon>Coemansia</taxon>
    </lineage>
</organism>
<feature type="compositionally biased region" description="Low complexity" evidence="1">
    <location>
        <begin position="1895"/>
        <end position="1910"/>
    </location>
</feature>
<dbReference type="InterPro" id="IPR009057">
    <property type="entry name" value="Homeodomain-like_sf"/>
</dbReference>
<evidence type="ECO:0000313" key="4">
    <source>
        <dbReference type="Proteomes" id="UP001151516"/>
    </source>
</evidence>
<dbReference type="InterPro" id="IPR001005">
    <property type="entry name" value="SANT/Myb"/>
</dbReference>
<feature type="compositionally biased region" description="Gly residues" evidence="1">
    <location>
        <begin position="655"/>
        <end position="666"/>
    </location>
</feature>
<feature type="region of interest" description="Disordered" evidence="1">
    <location>
        <begin position="1356"/>
        <end position="1386"/>
    </location>
</feature>
<feature type="compositionally biased region" description="Acidic residues" evidence="1">
    <location>
        <begin position="1020"/>
        <end position="1029"/>
    </location>
</feature>
<dbReference type="Pfam" id="PF00249">
    <property type="entry name" value="Myb_DNA-binding"/>
    <property type="match status" value="1"/>
</dbReference>
<feature type="compositionally biased region" description="Low complexity" evidence="1">
    <location>
        <begin position="1"/>
        <end position="18"/>
    </location>
</feature>
<dbReference type="PANTHER" id="PTHR13992">
    <property type="entry name" value="NUCLEAR RECEPTOR CO-REPRESSOR RELATED NCOR"/>
    <property type="match status" value="1"/>
</dbReference>
<feature type="region of interest" description="Disordered" evidence="1">
    <location>
        <begin position="506"/>
        <end position="525"/>
    </location>
</feature>
<dbReference type="GO" id="GO:0034967">
    <property type="term" value="C:Set3 complex"/>
    <property type="evidence" value="ECO:0007669"/>
    <property type="project" value="TreeGrafter"/>
</dbReference>
<feature type="region of interest" description="Disordered" evidence="1">
    <location>
        <begin position="228"/>
        <end position="322"/>
    </location>
</feature>
<evidence type="ECO:0000256" key="1">
    <source>
        <dbReference type="SAM" id="MobiDB-lite"/>
    </source>
</evidence>
<feature type="compositionally biased region" description="Pro residues" evidence="1">
    <location>
        <begin position="267"/>
        <end position="277"/>
    </location>
</feature>
<feature type="compositionally biased region" description="Basic residues" evidence="1">
    <location>
        <begin position="859"/>
        <end position="874"/>
    </location>
</feature>
<feature type="region of interest" description="Disordered" evidence="1">
    <location>
        <begin position="638"/>
        <end position="670"/>
    </location>
</feature>
<dbReference type="CDD" id="cd00167">
    <property type="entry name" value="SANT"/>
    <property type="match status" value="1"/>
</dbReference>
<feature type="compositionally biased region" description="Basic and acidic residues" evidence="1">
    <location>
        <begin position="95"/>
        <end position="125"/>
    </location>
</feature>
<name>A0A9W8GFQ4_9FUNG</name>
<proteinExistence type="predicted"/>
<dbReference type="Proteomes" id="UP001151516">
    <property type="component" value="Unassembled WGS sequence"/>
</dbReference>
<feature type="region of interest" description="Disordered" evidence="1">
    <location>
        <begin position="1490"/>
        <end position="1514"/>
    </location>
</feature>
<feature type="compositionally biased region" description="Pro residues" evidence="1">
    <location>
        <begin position="2043"/>
        <end position="2082"/>
    </location>
</feature>
<dbReference type="OrthoDB" id="10258692at2759"/>
<dbReference type="PANTHER" id="PTHR13992:SF39">
    <property type="entry name" value="SMRTER, ISOFORM G"/>
    <property type="match status" value="1"/>
</dbReference>
<dbReference type="InterPro" id="IPR017884">
    <property type="entry name" value="SANT_dom"/>
</dbReference>
<dbReference type="PROSITE" id="PS51293">
    <property type="entry name" value="SANT"/>
    <property type="match status" value="3"/>
</dbReference>
<feature type="compositionally biased region" description="Low complexity" evidence="1">
    <location>
        <begin position="642"/>
        <end position="654"/>
    </location>
</feature>
<dbReference type="SUPFAM" id="SSF46689">
    <property type="entry name" value="Homeodomain-like"/>
    <property type="match status" value="3"/>
</dbReference>
<feature type="compositionally biased region" description="Basic and acidic residues" evidence="1">
    <location>
        <begin position="875"/>
        <end position="892"/>
    </location>
</feature>
<sequence>MSYNRQQPDSQNNSPSSVTGGGSGRYRGSAGGRDWEAGYRDRSTGRQSYIPEGGVARDRMRSGSVDRGQRSPIHSQPTGNEGRIGHSRSQLGRWAGHDIWHRDESDRDRERSSWDGRGRREREHAGAANAPTSARYNREGHQQAPPPAFTSRHSVASFGRERTYTPPPPPPPSFSRRATEPSEVLEEGELEIEERVNPNTLGLGSRTYTLPAVIDAGSVPKRADISSLGFRSENRRPSSTVTALHGLHHHHHNAQPRLTERKFSQPQPQPIARPPSRPAVGSRNGTPSPKRMSPIDTGTPRTPTPEPVRAPSASASAPSNGQVGAVAGHVIQAAKREPSLSSKAEAPAFEVQSRISDIDREIAECQERLVMMATTPVYAGAAPAVAAATTTSSTTTVSRARASTPSDTINDRNVPTSPPTKRSISLKAESVTISGGAVLSLESRRRTADKPGTDTLVPQVSAPKPIRHKQQLQVLEQASSGDQLAVDDGFIDSDIDDDSLLAAGALSSDESDEGGSGEVVGADKETLKDKLRSRAAVRSIYAENQARAAEVQVTLAAPFLAAFPRFVPGAYPEPSDWPFWAENERSHTRTRPYLAAILAREKKSESKHARELQEEYAELYARWRRRVDRLDRQREAKQRALSTASGTASASGVASGSGGGGSISGGGRRRTAGASMSAIATADEFGFSLGPLFSASPAVVDVSGRGDDGAFTSDAVHSEAELQAIIERLQHDDARSPDARSQRTAAKIPDMVVGARDRALLRFANSSHLVEDPLAFYHAQLPVPGTGAHRRATFGNNGDGNHEWTQAEVSAFVAAYLTHPKEFGVIAACIPHKSMNACVQFYYRNKKQLRLKALEAKANRRARRSVPAARRRKDRGRDRRDRRAREERERIAAEAAASLAAPDARASDDDDDDVASAVLPEPQPPLPIEHAGALERRSRSSALLRSIVQASRRRKHDEAQALAAPALPPGPAEDSDGSDEAGRVAPSPGVVSDSACLEGTENPRDLLLTASEPPLALPPVDEEEDGELVEDTRWEPRRRSRQQSELNAYAMGGSIVRTRRSRGDSDQSLSDASDDSRTSPAPSAGDGNGGDADVFGEAEGEVDGSLEAEEVVEVSGVVADRSRVRPFPRIVSRKSQSRFDVTLTAILDTAIQATQSELKQRSGSPPTESALDRFVTEELSAHRRPISSYETLLICSSAATNSPTRGSSSMSLAIDAGLPRQPTQPMSAPLQTPLDVQVDMEAGPLESVLVGAAVWLRDDRRRVLRALHRLGADFAQVASLMPSKTMAQCRYFYYHYRTPAGALISEVIPNALTAANASIAAVNAAPAIGSLVLPPLGVRTKPGVTLTANSGPALAVATSRGGAGSDASHDDDADAENDSNDDDDETPLAAQLASALAAAAAMANSGTGSGARGPPLMAPHMSAKGSSIAQVPLDVLVPRMTPISSLVLPPKQPHASESPRTSPSLMSRGNTFGSSVGSVATAAKSALMTAATDSTGSVGRSPSSPPPMTAKKSGYSSYWSIHERSAFLHYAARLGQDWQGLADAIGSKTGTQARNFFRANRERLRLDGVMAEYERNRAAGTLPPMTPFQPAPSLVPASPAAAHGPGDDLGLRKDKRGRKRKNDMSRSSAEPSQSEAGGGPVKRPGGVAPALAPMPNTAPASMSNFPTIGVDGGRAVVFARPVPPPPMARPPQGWAPPRPAAGAGAAHYHQPYLQHAPTALPPLHGSGARAESGTPSTQPTPPPLEGLPRFSSSPAPAQAAPSRHHPPMHIASLTSGSLAPLAEQEDAGETRKVSVTKINALLNDDSPPTTRAELTASWFGGEDDAGPDDDATGIAALALASMMGAGRSPAPAHPRPQTLAERHHRPSDPLPSFAGGHMHMAPAMSAFSPVPLRGSPMSPSSSHMHSRPSSVGPSYAQGPGMPRSAAMSPPRGPSAGGVNAMRQRKPSAPPVPAPAAYAGRASISGYPPSHHQYAERGAQLPPPVGLAHGPPARRLPYPMGSSPQMGARPGAAAPYSAEPAFGARFGDSNAAPSQHHYQQPRYHTPPPMAQPAYHYPPPPPMSPVGVHLPPPSGMRQYPPPGAAAPAAPSSRGYSAGPPPSQQPPQSSYHQH</sequence>
<comment type="caution">
    <text evidence="3">The sequence shown here is derived from an EMBL/GenBank/DDBJ whole genome shotgun (WGS) entry which is preliminary data.</text>
</comment>
<feature type="compositionally biased region" description="Basic and acidic residues" evidence="1">
    <location>
        <begin position="33"/>
        <end position="44"/>
    </location>
</feature>
<gene>
    <name evidence="3" type="primary">SNT1</name>
    <name evidence="3" type="ORF">IWW39_005082</name>
</gene>
<feature type="compositionally biased region" description="Low complexity" evidence="1">
    <location>
        <begin position="1591"/>
        <end position="1602"/>
    </location>
</feature>
<feature type="region of interest" description="Disordered" evidence="1">
    <location>
        <begin position="1681"/>
        <end position="1772"/>
    </location>
</feature>
<dbReference type="Gene3D" id="1.10.10.60">
    <property type="entry name" value="Homeodomain-like"/>
    <property type="match status" value="1"/>
</dbReference>
<dbReference type="GO" id="GO:0006357">
    <property type="term" value="P:regulation of transcription by RNA polymerase II"/>
    <property type="evidence" value="ECO:0007669"/>
    <property type="project" value="TreeGrafter"/>
</dbReference>
<feature type="compositionally biased region" description="Low complexity" evidence="1">
    <location>
        <begin position="310"/>
        <end position="319"/>
    </location>
</feature>
<dbReference type="Gene3D" id="1.20.58.1880">
    <property type="match status" value="2"/>
</dbReference>
<feature type="region of interest" description="Disordered" evidence="1">
    <location>
        <begin position="1"/>
        <end position="186"/>
    </location>
</feature>
<feature type="compositionally biased region" description="Polar residues" evidence="1">
    <location>
        <begin position="1625"/>
        <end position="1635"/>
    </location>
</feature>
<feature type="compositionally biased region" description="Gly residues" evidence="1">
    <location>
        <begin position="19"/>
        <end position="31"/>
    </location>
</feature>
<dbReference type="InterPro" id="IPR051571">
    <property type="entry name" value="N-CoR_corepressor"/>
</dbReference>
<feature type="domain" description="SANT" evidence="2">
    <location>
        <begin position="1250"/>
        <end position="1301"/>
    </location>
</feature>
<feature type="region of interest" description="Disordered" evidence="1">
    <location>
        <begin position="1577"/>
        <end position="1655"/>
    </location>
</feature>
<dbReference type="GO" id="GO:0003677">
    <property type="term" value="F:DNA binding"/>
    <property type="evidence" value="ECO:0007669"/>
    <property type="project" value="UniProtKB-KW"/>
</dbReference>
<feature type="compositionally biased region" description="Pro residues" evidence="1">
    <location>
        <begin position="1681"/>
        <end position="1699"/>
    </location>
</feature>
<feature type="compositionally biased region" description="Polar residues" evidence="1">
    <location>
        <begin position="407"/>
        <end position="423"/>
    </location>
</feature>
<dbReference type="SMART" id="SM00717">
    <property type="entry name" value="SANT"/>
    <property type="match status" value="3"/>
</dbReference>
<evidence type="ECO:0000259" key="2">
    <source>
        <dbReference type="PROSITE" id="PS51293"/>
    </source>
</evidence>
<feature type="domain" description="SANT" evidence="2">
    <location>
        <begin position="1514"/>
        <end position="1565"/>
    </location>
</feature>
<feature type="region of interest" description="Disordered" evidence="1">
    <location>
        <begin position="387"/>
        <end position="423"/>
    </location>
</feature>
<keyword evidence="3" id="KW-0238">DNA-binding</keyword>
<feature type="region of interest" description="Disordered" evidence="1">
    <location>
        <begin position="1845"/>
        <end position="1878"/>
    </location>
</feature>
<keyword evidence="4" id="KW-1185">Reference proteome</keyword>
<accession>A0A9W8GFQ4</accession>
<feature type="compositionally biased region" description="Low complexity" evidence="1">
    <location>
        <begin position="2083"/>
        <end position="2095"/>
    </location>
</feature>
<feature type="region of interest" description="Disordered" evidence="1">
    <location>
        <begin position="1404"/>
        <end position="1423"/>
    </location>
</feature>
<feature type="compositionally biased region" description="Low complexity" evidence="1">
    <location>
        <begin position="387"/>
        <end position="406"/>
    </location>
</feature>
<feature type="compositionally biased region" description="Polar residues" evidence="1">
    <location>
        <begin position="1458"/>
        <end position="1472"/>
    </location>
</feature>
<feature type="region of interest" description="Disordered" evidence="1">
    <location>
        <begin position="1446"/>
        <end position="1472"/>
    </location>
</feature>
<evidence type="ECO:0000313" key="3">
    <source>
        <dbReference type="EMBL" id="KAJ2684142.1"/>
    </source>
</evidence>
<feature type="compositionally biased region" description="Low complexity" evidence="1">
    <location>
        <begin position="1748"/>
        <end position="1761"/>
    </location>
</feature>
<feature type="region of interest" description="Disordered" evidence="1">
    <location>
        <begin position="855"/>
        <end position="938"/>
    </location>
</feature>
<feature type="compositionally biased region" description="Low complexity" evidence="1">
    <location>
        <begin position="893"/>
        <end position="904"/>
    </location>
</feature>
<feature type="compositionally biased region" description="Acidic residues" evidence="1">
    <location>
        <begin position="1369"/>
        <end position="1386"/>
    </location>
</feature>
<reference evidence="3" key="1">
    <citation type="submission" date="2022-07" db="EMBL/GenBank/DDBJ databases">
        <title>Phylogenomic reconstructions and comparative analyses of Kickxellomycotina fungi.</title>
        <authorList>
            <person name="Reynolds N.K."/>
            <person name="Stajich J.E."/>
            <person name="Barry K."/>
            <person name="Grigoriev I.V."/>
            <person name="Crous P."/>
            <person name="Smith M.E."/>
        </authorList>
    </citation>
    <scope>NUCLEOTIDE SEQUENCE</scope>
    <source>
        <strain evidence="3">CBS 109367</strain>
    </source>
</reference>